<dbReference type="Pfam" id="PF00196">
    <property type="entry name" value="GerE"/>
    <property type="match status" value="1"/>
</dbReference>
<evidence type="ECO:0000256" key="3">
    <source>
        <dbReference type="PROSITE-ProRule" id="PRU00169"/>
    </source>
</evidence>
<evidence type="ECO:0000256" key="1">
    <source>
        <dbReference type="ARBA" id="ARBA00022553"/>
    </source>
</evidence>
<dbReference type="EMBL" id="JAVDXZ010000001">
    <property type="protein sequence ID" value="MDR7329208.1"/>
    <property type="molecule type" value="Genomic_DNA"/>
</dbReference>
<dbReference type="PANTHER" id="PTHR43214:SF42">
    <property type="entry name" value="TRANSCRIPTIONAL REGULATORY PROTEIN DESR"/>
    <property type="match status" value="1"/>
</dbReference>
<dbReference type="PROSITE" id="PS00622">
    <property type="entry name" value="HTH_LUXR_1"/>
    <property type="match status" value="1"/>
</dbReference>
<dbReference type="InterPro" id="IPR011006">
    <property type="entry name" value="CheY-like_superfamily"/>
</dbReference>
<keyword evidence="2 6" id="KW-0238">DNA-binding</keyword>
<keyword evidence="1 3" id="KW-0597">Phosphoprotein</keyword>
<organism evidence="6 7">
    <name type="scientific">Corynebacterium guangdongense</name>
    <dbReference type="NCBI Taxonomy" id="1783348"/>
    <lineage>
        <taxon>Bacteria</taxon>
        <taxon>Bacillati</taxon>
        <taxon>Actinomycetota</taxon>
        <taxon>Actinomycetes</taxon>
        <taxon>Mycobacteriales</taxon>
        <taxon>Corynebacteriaceae</taxon>
        <taxon>Corynebacterium</taxon>
    </lineage>
</organism>
<sequence length="217" mass="23566">MTITVAAVDDHGATLVGISHALRGRDDIEYLGGFTSPHEIEAVGVPDVVLLDLRLHDSSDPFINATTLTELGCRVLVYSSLESPYLIRRALLAGVHGVLDKSADVQELAEAIRTIATEGTYASANWASVIDSDGRFAEDSLSPRQREVLELYASGESARRVASLLGISQETVNDYLDRIRLKYSVTGRNAVTKIDMLLRAQEDGYLPGPTDPRPIDT</sequence>
<dbReference type="SUPFAM" id="SSF52172">
    <property type="entry name" value="CheY-like"/>
    <property type="match status" value="1"/>
</dbReference>
<evidence type="ECO:0000313" key="7">
    <source>
        <dbReference type="Proteomes" id="UP001180840"/>
    </source>
</evidence>
<dbReference type="PROSITE" id="PS50043">
    <property type="entry name" value="HTH_LUXR_2"/>
    <property type="match status" value="1"/>
</dbReference>
<dbReference type="PROSITE" id="PS50110">
    <property type="entry name" value="RESPONSE_REGULATORY"/>
    <property type="match status" value="1"/>
</dbReference>
<dbReference type="PRINTS" id="PR00038">
    <property type="entry name" value="HTHLUXR"/>
</dbReference>
<dbReference type="InterPro" id="IPR039420">
    <property type="entry name" value="WalR-like"/>
</dbReference>
<evidence type="ECO:0000313" key="6">
    <source>
        <dbReference type="EMBL" id="MDR7329208.1"/>
    </source>
</evidence>
<dbReference type="SMART" id="SM00448">
    <property type="entry name" value="REC"/>
    <property type="match status" value="1"/>
</dbReference>
<accession>A0ABU1ZZ94</accession>
<dbReference type="PANTHER" id="PTHR43214">
    <property type="entry name" value="TWO-COMPONENT RESPONSE REGULATOR"/>
    <property type="match status" value="1"/>
</dbReference>
<dbReference type="CDD" id="cd17535">
    <property type="entry name" value="REC_NarL-like"/>
    <property type="match status" value="1"/>
</dbReference>
<evidence type="ECO:0000259" key="5">
    <source>
        <dbReference type="PROSITE" id="PS50110"/>
    </source>
</evidence>
<evidence type="ECO:0000259" key="4">
    <source>
        <dbReference type="PROSITE" id="PS50043"/>
    </source>
</evidence>
<dbReference type="InterPro" id="IPR036388">
    <property type="entry name" value="WH-like_DNA-bd_sf"/>
</dbReference>
<protein>
    <submittedName>
        <fullName evidence="6">DNA-binding NarL/FixJ family response regulator</fullName>
    </submittedName>
</protein>
<name>A0ABU1ZZ94_9CORY</name>
<gene>
    <name evidence="6" type="ORF">J2S39_000884</name>
</gene>
<dbReference type="InterPro" id="IPR001789">
    <property type="entry name" value="Sig_transdc_resp-reg_receiver"/>
</dbReference>
<dbReference type="InterPro" id="IPR058245">
    <property type="entry name" value="NreC/VraR/RcsB-like_REC"/>
</dbReference>
<dbReference type="SUPFAM" id="SSF46894">
    <property type="entry name" value="C-terminal effector domain of the bipartite response regulators"/>
    <property type="match status" value="1"/>
</dbReference>
<comment type="caution">
    <text evidence="6">The sequence shown here is derived from an EMBL/GenBank/DDBJ whole genome shotgun (WGS) entry which is preliminary data.</text>
</comment>
<dbReference type="Proteomes" id="UP001180840">
    <property type="component" value="Unassembled WGS sequence"/>
</dbReference>
<dbReference type="InterPro" id="IPR000792">
    <property type="entry name" value="Tscrpt_reg_LuxR_C"/>
</dbReference>
<feature type="modified residue" description="4-aspartylphosphate" evidence="3">
    <location>
        <position position="52"/>
    </location>
</feature>
<dbReference type="Gene3D" id="1.10.10.10">
    <property type="entry name" value="Winged helix-like DNA-binding domain superfamily/Winged helix DNA-binding domain"/>
    <property type="match status" value="1"/>
</dbReference>
<feature type="domain" description="HTH luxR-type" evidence="4">
    <location>
        <begin position="134"/>
        <end position="198"/>
    </location>
</feature>
<proteinExistence type="predicted"/>
<dbReference type="Gene3D" id="3.40.50.2300">
    <property type="match status" value="1"/>
</dbReference>
<dbReference type="SMART" id="SM00421">
    <property type="entry name" value="HTH_LUXR"/>
    <property type="match status" value="1"/>
</dbReference>
<dbReference type="InterPro" id="IPR016032">
    <property type="entry name" value="Sig_transdc_resp-reg_C-effctor"/>
</dbReference>
<reference evidence="6" key="1">
    <citation type="submission" date="2023-07" db="EMBL/GenBank/DDBJ databases">
        <title>Sequencing the genomes of 1000 actinobacteria strains.</title>
        <authorList>
            <person name="Klenk H.-P."/>
        </authorList>
    </citation>
    <scope>NUCLEOTIDE SEQUENCE</scope>
    <source>
        <strain evidence="6">DSM 107476</strain>
    </source>
</reference>
<dbReference type="GO" id="GO:0003677">
    <property type="term" value="F:DNA binding"/>
    <property type="evidence" value="ECO:0007669"/>
    <property type="project" value="UniProtKB-KW"/>
</dbReference>
<dbReference type="RefSeq" id="WP_290198170.1">
    <property type="nucleotide sequence ID" value="NZ_CP047654.1"/>
</dbReference>
<dbReference type="CDD" id="cd06170">
    <property type="entry name" value="LuxR_C_like"/>
    <property type="match status" value="1"/>
</dbReference>
<keyword evidence="7" id="KW-1185">Reference proteome</keyword>
<evidence type="ECO:0000256" key="2">
    <source>
        <dbReference type="ARBA" id="ARBA00023125"/>
    </source>
</evidence>
<feature type="domain" description="Response regulatory" evidence="5">
    <location>
        <begin position="4"/>
        <end position="116"/>
    </location>
</feature>